<protein>
    <submittedName>
        <fullName evidence="4">Lactaldehyde dehydrogenase</fullName>
        <ecNumber evidence="4">1.2.1.22</ecNumber>
    </submittedName>
</protein>
<dbReference type="PANTHER" id="PTHR42991:SF1">
    <property type="entry name" value="ALDEHYDE DEHYDROGENASE"/>
    <property type="match status" value="1"/>
</dbReference>
<evidence type="ECO:0000259" key="3">
    <source>
        <dbReference type="Pfam" id="PF00171"/>
    </source>
</evidence>
<dbReference type="FunFam" id="3.40.605.10:FF:000007">
    <property type="entry name" value="NAD/NADP-dependent betaine aldehyde dehydrogenase"/>
    <property type="match status" value="1"/>
</dbReference>
<dbReference type="InterPro" id="IPR016163">
    <property type="entry name" value="Ald_DH_C"/>
</dbReference>
<sequence>MQQSRPFLLHGQWKQSDRTTTVIDPFTGRTVATVSQASENDLEEAIASTVEAAPVMAGMPGHARYKILQQIAALLSQRRDEIASTITAEAGKPITDAKREVDRAVQTFTVAAEESRRIAGEVVPLDWTPGSDAHVGILRRFPIGPVLGITPFNFPLNLVAHKVAPALAAGNPILIKPAPQTPLTALLLGEIALQAGLPPGGLNVVPCDNLLAERLVVDPRFKLLSFTGSAAVGWMLKAKCGKKKVVLELGGNAGVIVEPDADLDLAARRCAAGGFGYAGQTCISVQRVFVHQAVADPFTTKLLMHVARLKAGDPTDDTTTIGPLIDHAAAHRVESWINEAVAEGARVLLGGKRMGSVIEATVLSDVKPDMKVSCQEVFGPVVTVTPYSRFGEAIAMLNQSDYGLQAGVFTRDINKVFYAFRHLEVGAVLANEIPTFRSDHMPYGGVKDSGLGREGVRAAIEEMTEPKLLIVNAQAPDPSA</sequence>
<feature type="domain" description="Aldehyde dehydrogenase" evidence="3">
    <location>
        <begin position="15"/>
        <end position="467"/>
    </location>
</feature>
<name>A0A0S4KLY7_9BACT</name>
<dbReference type="InterPro" id="IPR051020">
    <property type="entry name" value="ALDH-related_metabolic_enz"/>
</dbReference>
<organism evidence="4 5">
    <name type="scientific">Candidatus Nitrospira inopinata</name>
    <dbReference type="NCBI Taxonomy" id="1715989"/>
    <lineage>
        <taxon>Bacteria</taxon>
        <taxon>Pseudomonadati</taxon>
        <taxon>Nitrospirota</taxon>
        <taxon>Nitrospiria</taxon>
        <taxon>Nitrospirales</taxon>
        <taxon>Nitrospiraceae</taxon>
        <taxon>Nitrospira</taxon>
    </lineage>
</organism>
<dbReference type="InterPro" id="IPR015590">
    <property type="entry name" value="Aldehyde_DH_dom"/>
</dbReference>
<evidence type="ECO:0000256" key="2">
    <source>
        <dbReference type="ARBA" id="ARBA00023002"/>
    </source>
</evidence>
<dbReference type="CDD" id="cd07147">
    <property type="entry name" value="ALDH_F21_RNP123"/>
    <property type="match status" value="1"/>
</dbReference>
<comment type="similarity">
    <text evidence="1">Belongs to the aldehyde dehydrogenase family.</text>
</comment>
<evidence type="ECO:0000313" key="4">
    <source>
        <dbReference type="EMBL" id="CUQ65473.1"/>
    </source>
</evidence>
<dbReference type="PANTHER" id="PTHR42991">
    <property type="entry name" value="ALDEHYDE DEHYDROGENASE"/>
    <property type="match status" value="1"/>
</dbReference>
<keyword evidence="2 4" id="KW-0560">Oxidoreductase</keyword>
<gene>
    <name evidence="4" type="ORF">NITINOP_0497</name>
</gene>
<dbReference type="EMBL" id="LN885086">
    <property type="protein sequence ID" value="CUQ65473.1"/>
    <property type="molecule type" value="Genomic_DNA"/>
</dbReference>
<dbReference type="OrthoDB" id="9762913at2"/>
<dbReference type="KEGG" id="nio:NITINOP_0497"/>
<reference evidence="5" key="1">
    <citation type="submission" date="2015-09" db="EMBL/GenBank/DDBJ databases">
        <authorList>
            <person name="Daims H."/>
        </authorList>
    </citation>
    <scope>NUCLEOTIDE SEQUENCE [LARGE SCALE GENOMIC DNA]</scope>
</reference>
<dbReference type="Pfam" id="PF00171">
    <property type="entry name" value="Aldedh"/>
    <property type="match status" value="1"/>
</dbReference>
<dbReference type="Gene3D" id="3.40.605.10">
    <property type="entry name" value="Aldehyde Dehydrogenase, Chain A, domain 1"/>
    <property type="match status" value="1"/>
</dbReference>
<dbReference type="AlphaFoldDB" id="A0A0S4KLY7"/>
<evidence type="ECO:0000256" key="1">
    <source>
        <dbReference type="ARBA" id="ARBA00009986"/>
    </source>
</evidence>
<dbReference type="InterPro" id="IPR016161">
    <property type="entry name" value="Ald_DH/histidinol_DH"/>
</dbReference>
<dbReference type="RefSeq" id="WP_062482794.1">
    <property type="nucleotide sequence ID" value="NZ_LN885086.1"/>
</dbReference>
<accession>A0A0S4KLY7</accession>
<dbReference type="SUPFAM" id="SSF53720">
    <property type="entry name" value="ALDH-like"/>
    <property type="match status" value="1"/>
</dbReference>
<dbReference type="InterPro" id="IPR016162">
    <property type="entry name" value="Ald_DH_N"/>
</dbReference>
<dbReference type="Proteomes" id="UP000066284">
    <property type="component" value="Chromosome 1"/>
</dbReference>
<keyword evidence="5" id="KW-1185">Reference proteome</keyword>
<dbReference type="Gene3D" id="3.40.309.10">
    <property type="entry name" value="Aldehyde Dehydrogenase, Chain A, domain 2"/>
    <property type="match status" value="1"/>
</dbReference>
<dbReference type="EC" id="1.2.1.22" evidence="4"/>
<evidence type="ECO:0000313" key="5">
    <source>
        <dbReference type="Proteomes" id="UP000066284"/>
    </source>
</evidence>
<dbReference type="GO" id="GO:0008911">
    <property type="term" value="F:lactaldehyde dehydrogenase (NAD+) activity"/>
    <property type="evidence" value="ECO:0007669"/>
    <property type="project" value="UniProtKB-EC"/>
</dbReference>
<proteinExistence type="inferred from homology"/>
<dbReference type="STRING" id="1715989.NITINOP_0497"/>